<feature type="compositionally biased region" description="Low complexity" evidence="1">
    <location>
        <begin position="119"/>
        <end position="134"/>
    </location>
</feature>
<dbReference type="EMBL" id="ADBJ01000038">
    <property type="protein sequence ID" value="EFA78136.1"/>
    <property type="molecule type" value="Genomic_DNA"/>
</dbReference>
<gene>
    <name evidence="3" type="ORF">PPL_08785</name>
</gene>
<organism evidence="3 4">
    <name type="scientific">Heterostelium pallidum (strain ATCC 26659 / Pp 5 / PN500)</name>
    <name type="common">Cellular slime mold</name>
    <name type="synonym">Polysphondylium pallidum</name>
    <dbReference type="NCBI Taxonomy" id="670386"/>
    <lineage>
        <taxon>Eukaryota</taxon>
        <taxon>Amoebozoa</taxon>
        <taxon>Evosea</taxon>
        <taxon>Eumycetozoa</taxon>
        <taxon>Dictyostelia</taxon>
        <taxon>Acytosteliales</taxon>
        <taxon>Acytosteliaceae</taxon>
        <taxon>Heterostelium</taxon>
    </lineage>
</organism>
<feature type="region of interest" description="Disordered" evidence="1">
    <location>
        <begin position="153"/>
        <end position="172"/>
    </location>
</feature>
<dbReference type="PANTHER" id="PTHR47813:SF2">
    <property type="entry name" value="UBIQUITIN-LIKE SUPERFAMILY PROTEIN"/>
    <property type="match status" value="1"/>
</dbReference>
<feature type="region of interest" description="Disordered" evidence="1">
    <location>
        <begin position="19"/>
        <end position="136"/>
    </location>
</feature>
<dbReference type="OMA" id="CEGNSHK"/>
<dbReference type="GeneID" id="31364262"/>
<dbReference type="SUPFAM" id="SSF54236">
    <property type="entry name" value="Ubiquitin-like"/>
    <property type="match status" value="2"/>
</dbReference>
<sequence length="391" mass="44079">MDKSDDYIPVFQYRGALSEADVDRMMAEEEEEESYSESFVKETKSAKRKGRPASAKTKKKKKSHKHRDLDEAENEDIAPLRYSNDDNQIDNNNNNNNNSQTIVNSIEYNNIDDDDENENNNNNYNNNNNNNYNNAISLDDDDNDCIAIIPQTRSSTRSNSSTSSSLSSSSSYVNSSISSSIDISNSPEIQSFNKNNSYSSSNSSSSNNSFPTINDTNDEITLFLKMVGEQPYSLKIRQKEPIKILVDKYSKQFNLVAADLQLKQYGLPMEHSKSPNELYLIDQDTLDVTIKEIAKPMVMSVDLNDAPPIATQAIDDPNKLVLILRCEGNSHKFKLGKDDTFEKLLTGISKKIITPPNKQILLKFDGMNLNLKSTPNNEDMDDEDLIDVVFK</sequence>
<dbReference type="RefSeq" id="XP_020430262.1">
    <property type="nucleotide sequence ID" value="XM_020579587.1"/>
</dbReference>
<keyword evidence="4" id="KW-1185">Reference proteome</keyword>
<evidence type="ECO:0000256" key="1">
    <source>
        <dbReference type="SAM" id="MobiDB-lite"/>
    </source>
</evidence>
<dbReference type="CDD" id="cd01763">
    <property type="entry name" value="Ubl_SUMO_like"/>
    <property type="match status" value="1"/>
</dbReference>
<dbReference type="STRING" id="670386.D3BJQ6"/>
<name>D3BJQ6_HETP5</name>
<evidence type="ECO:0000259" key="2">
    <source>
        <dbReference type="Pfam" id="PF11976"/>
    </source>
</evidence>
<dbReference type="PANTHER" id="PTHR47813">
    <property type="entry name" value="UBIQUITIN-LIKE SUPERFAMILY PROTEIN"/>
    <property type="match status" value="1"/>
</dbReference>
<reference evidence="3 4" key="1">
    <citation type="journal article" date="2011" name="Genome Res.">
        <title>Phylogeny-wide analysis of social amoeba genomes highlights ancient origins for complex intercellular communication.</title>
        <authorList>
            <person name="Heidel A.J."/>
            <person name="Lawal H.M."/>
            <person name="Felder M."/>
            <person name="Schilde C."/>
            <person name="Helps N.R."/>
            <person name="Tunggal B."/>
            <person name="Rivero F."/>
            <person name="John U."/>
            <person name="Schleicher M."/>
            <person name="Eichinger L."/>
            <person name="Platzer M."/>
            <person name="Noegel A.A."/>
            <person name="Schaap P."/>
            <person name="Gloeckner G."/>
        </authorList>
    </citation>
    <scope>NUCLEOTIDE SEQUENCE [LARGE SCALE GENOMIC DNA]</scope>
    <source>
        <strain evidence="4">ATCC 26659 / Pp 5 / PN500</strain>
    </source>
</reference>
<evidence type="ECO:0000313" key="4">
    <source>
        <dbReference type="Proteomes" id="UP000001396"/>
    </source>
</evidence>
<dbReference type="Proteomes" id="UP000001396">
    <property type="component" value="Unassembled WGS sequence"/>
</dbReference>
<evidence type="ECO:0000313" key="3">
    <source>
        <dbReference type="EMBL" id="EFA78136.1"/>
    </source>
</evidence>
<accession>D3BJQ6</accession>
<feature type="compositionally biased region" description="Low complexity" evidence="1">
    <location>
        <begin position="85"/>
        <end position="109"/>
    </location>
</feature>
<dbReference type="InParanoid" id="D3BJQ6"/>
<feature type="domain" description="Rad60/SUMO-like" evidence="2">
    <location>
        <begin position="322"/>
        <end position="389"/>
    </location>
</feature>
<dbReference type="InterPro" id="IPR029071">
    <property type="entry name" value="Ubiquitin-like_domsf"/>
</dbReference>
<dbReference type="Pfam" id="PF11976">
    <property type="entry name" value="Rad60-SLD"/>
    <property type="match status" value="1"/>
</dbReference>
<feature type="compositionally biased region" description="Basic residues" evidence="1">
    <location>
        <begin position="46"/>
        <end position="66"/>
    </location>
</feature>
<dbReference type="InterPro" id="IPR022617">
    <property type="entry name" value="Rad60/SUMO-like_dom"/>
</dbReference>
<dbReference type="AlphaFoldDB" id="D3BJQ6"/>
<dbReference type="Gene3D" id="3.10.20.90">
    <property type="entry name" value="Phosphatidylinositol 3-kinase Catalytic Subunit, Chain A, domain 1"/>
    <property type="match status" value="2"/>
</dbReference>
<protein>
    <submittedName>
        <fullName evidence="3">Ubiquitin-like protein</fullName>
    </submittedName>
</protein>
<comment type="caution">
    <text evidence="3">The sequence shown here is derived from an EMBL/GenBank/DDBJ whole genome shotgun (WGS) entry which is preliminary data.</text>
</comment>
<proteinExistence type="predicted"/>